<evidence type="ECO:0000313" key="3">
    <source>
        <dbReference type="Proteomes" id="UP001339911"/>
    </source>
</evidence>
<dbReference type="InterPro" id="IPR037401">
    <property type="entry name" value="SnoaL-like"/>
</dbReference>
<feature type="domain" description="SnoaL-like" evidence="1">
    <location>
        <begin position="13"/>
        <end position="108"/>
    </location>
</feature>
<accession>A0ABU7SJ61</accession>
<comment type="caution">
    <text evidence="2">The sequence shown here is derived from an EMBL/GenBank/DDBJ whole genome shotgun (WGS) entry which is preliminary data.</text>
</comment>
<dbReference type="Proteomes" id="UP001339911">
    <property type="component" value="Unassembled WGS sequence"/>
</dbReference>
<sequence length="119" mass="13491">MDRNRVQDWIVGYERAWRAPGTEPLSALFTPDASYSPGPYQRPVVGLRDIGEMWEAEREGPDEEFEMTSEIVAVDGDVGVARIQVRYGNGEEFRDLWIMTFAGDGRCAAFEEWPFSPPS</sequence>
<dbReference type="SUPFAM" id="SSF54427">
    <property type="entry name" value="NTF2-like"/>
    <property type="match status" value="1"/>
</dbReference>
<gene>
    <name evidence="2" type="ORF">V1634_24510</name>
</gene>
<dbReference type="Gene3D" id="3.10.450.50">
    <property type="match status" value="1"/>
</dbReference>
<evidence type="ECO:0000259" key="1">
    <source>
        <dbReference type="Pfam" id="PF12680"/>
    </source>
</evidence>
<organism evidence="2 3">
    <name type="scientific">Plantactinospora veratri</name>
    <dbReference type="NCBI Taxonomy" id="1436122"/>
    <lineage>
        <taxon>Bacteria</taxon>
        <taxon>Bacillati</taxon>
        <taxon>Actinomycetota</taxon>
        <taxon>Actinomycetes</taxon>
        <taxon>Micromonosporales</taxon>
        <taxon>Micromonosporaceae</taxon>
        <taxon>Plantactinospora</taxon>
    </lineage>
</organism>
<proteinExistence type="predicted"/>
<evidence type="ECO:0000313" key="2">
    <source>
        <dbReference type="EMBL" id="MEE6310000.1"/>
    </source>
</evidence>
<name>A0ABU7SJ61_9ACTN</name>
<dbReference type="EMBL" id="JAZGQL010000020">
    <property type="protein sequence ID" value="MEE6310000.1"/>
    <property type="molecule type" value="Genomic_DNA"/>
</dbReference>
<dbReference type="InterPro" id="IPR032710">
    <property type="entry name" value="NTF2-like_dom_sf"/>
</dbReference>
<keyword evidence="3" id="KW-1185">Reference proteome</keyword>
<dbReference type="Pfam" id="PF12680">
    <property type="entry name" value="SnoaL_2"/>
    <property type="match status" value="1"/>
</dbReference>
<protein>
    <submittedName>
        <fullName evidence="2">Nuclear transport factor 2 family protein</fullName>
    </submittedName>
</protein>
<reference evidence="2 3" key="1">
    <citation type="submission" date="2024-01" db="EMBL/GenBank/DDBJ databases">
        <title>Genome insights into Plantactinospora veratri sp. nov.</title>
        <authorList>
            <person name="Wang L."/>
        </authorList>
    </citation>
    <scope>NUCLEOTIDE SEQUENCE [LARGE SCALE GENOMIC DNA]</scope>
    <source>
        <strain evidence="2 3">NEAU-FHS4</strain>
    </source>
</reference>
<dbReference type="RefSeq" id="WP_331210227.1">
    <property type="nucleotide sequence ID" value="NZ_JAZGQL010000020.1"/>
</dbReference>